<dbReference type="EMBL" id="CP092362">
    <property type="protein sequence ID" value="ULN40206.1"/>
    <property type="molecule type" value="Genomic_DNA"/>
</dbReference>
<dbReference type="RefSeq" id="WP_240177037.1">
    <property type="nucleotide sequence ID" value="NZ_CP092362.2"/>
</dbReference>
<accession>A0ABY3TFG1</accession>
<evidence type="ECO:0000313" key="3">
    <source>
        <dbReference type="Proteomes" id="UP001055337"/>
    </source>
</evidence>
<dbReference type="InterPro" id="IPR029058">
    <property type="entry name" value="AB_hydrolase_fold"/>
</dbReference>
<dbReference type="SUPFAM" id="SSF53474">
    <property type="entry name" value="alpha/beta-Hydrolases"/>
    <property type="match status" value="1"/>
</dbReference>
<name>A0ABY3TFG1_9MYCO</name>
<reference evidence="2" key="1">
    <citation type="submission" date="2022-08" db="EMBL/GenBank/DDBJ databases">
        <title>Whole genome sequencing of non-tuberculosis mycobacteria type-strains.</title>
        <authorList>
            <person name="Igarashi Y."/>
            <person name="Osugi A."/>
            <person name="Mitarai S."/>
        </authorList>
    </citation>
    <scope>NUCLEOTIDE SEQUENCE</scope>
    <source>
        <strain evidence="2">JCM 16369</strain>
    </source>
</reference>
<evidence type="ECO:0000256" key="1">
    <source>
        <dbReference type="SAM" id="MobiDB-lite"/>
    </source>
</evidence>
<organism evidence="2 3">
    <name type="scientific">Mycolicibacterium crocinum</name>
    <dbReference type="NCBI Taxonomy" id="388459"/>
    <lineage>
        <taxon>Bacteria</taxon>
        <taxon>Bacillati</taxon>
        <taxon>Actinomycetota</taxon>
        <taxon>Actinomycetes</taxon>
        <taxon>Mycobacteriales</taxon>
        <taxon>Mycobacteriaceae</taxon>
        <taxon>Mycolicibacterium</taxon>
    </lineage>
</organism>
<feature type="compositionally biased region" description="Basic and acidic residues" evidence="1">
    <location>
        <begin position="70"/>
        <end position="81"/>
    </location>
</feature>
<dbReference type="Proteomes" id="UP001055337">
    <property type="component" value="Chromosome"/>
</dbReference>
<feature type="compositionally biased region" description="Basic and acidic residues" evidence="1">
    <location>
        <begin position="46"/>
        <end position="61"/>
    </location>
</feature>
<protein>
    <submittedName>
        <fullName evidence="2">Uncharacterized protein</fullName>
    </submittedName>
</protein>
<gene>
    <name evidence="2" type="ORF">MI149_21335</name>
</gene>
<feature type="region of interest" description="Disordered" evidence="1">
    <location>
        <begin position="23"/>
        <end position="89"/>
    </location>
</feature>
<keyword evidence="3" id="KW-1185">Reference proteome</keyword>
<proteinExistence type="predicted"/>
<sequence length="402" mass="41760">MTEPRTWLGAGAITLGVAGAMAGGAGVANADPGTESGSAAGSSRSATKDHAPSSGRSERAKSSVGVKRTRTPELSRVKSDDVAGSSPTTTAFSARRINARAVSQVAPAATATIRPAASAQAVDTLTAATLLDGIPETPDTIKIDLLEYPHAIPRVVVYMSGISGDGPLTQSSLNAIVANISGTQYSQVGQYIDKFIEDRNLGGDAVIMLVGLSNGGQQMQFYATGGKYRSQVTTVVTFASPLVKKVGEYPEQVTPWVDSSWSGIPYVINIQAKNDPVPSAGNKPGTVPSYQDGNRTAIELARARVAVANFSIFGWRPFGGFLAQAKADLARAEKKAADNRATKILYIVPGEGTLSGLAAHGKDVYLPYAAAFDASALGQQPSAAIKQYKGSPTESVTYTLVH</sequence>
<evidence type="ECO:0000313" key="2">
    <source>
        <dbReference type="EMBL" id="ULN40206.1"/>
    </source>
</evidence>
<feature type="compositionally biased region" description="Low complexity" evidence="1">
    <location>
        <begin position="36"/>
        <end position="45"/>
    </location>
</feature>